<feature type="transmembrane region" description="Helical" evidence="8">
    <location>
        <begin position="184"/>
        <end position="203"/>
    </location>
</feature>
<feature type="transmembrane region" description="Helical" evidence="8">
    <location>
        <begin position="144"/>
        <end position="172"/>
    </location>
</feature>
<dbReference type="Pfam" id="PF01925">
    <property type="entry name" value="TauE"/>
    <property type="match status" value="1"/>
</dbReference>
<dbReference type="EMBL" id="AGWJ02000006">
    <property type="protein sequence ID" value="EHO84597.1"/>
    <property type="molecule type" value="Genomic_DNA"/>
</dbReference>
<dbReference type="PATRIC" id="fig|457404.5.peg.1074"/>
<evidence type="ECO:0000256" key="2">
    <source>
        <dbReference type="ARBA" id="ARBA00009142"/>
    </source>
</evidence>
<evidence type="ECO:0000256" key="8">
    <source>
        <dbReference type="RuleBase" id="RU363041"/>
    </source>
</evidence>
<evidence type="ECO:0000313" key="9">
    <source>
        <dbReference type="EMBL" id="EHO84597.1"/>
    </source>
</evidence>
<dbReference type="BioCyc" id="FSP457404-HMP:GTSQ-158-MONOMER"/>
<dbReference type="Proteomes" id="UP000003233">
    <property type="component" value="Unassembled WGS sequence"/>
</dbReference>
<keyword evidence="4 8" id="KW-1003">Cell membrane</keyword>
<evidence type="ECO:0000256" key="7">
    <source>
        <dbReference type="ARBA" id="ARBA00023136"/>
    </source>
</evidence>
<dbReference type="PANTHER" id="PTHR30269:SF0">
    <property type="entry name" value="MEMBRANE TRANSPORTER PROTEIN YFCA-RELATED"/>
    <property type="match status" value="1"/>
</dbReference>
<evidence type="ECO:0000256" key="4">
    <source>
        <dbReference type="ARBA" id="ARBA00022475"/>
    </source>
</evidence>
<feature type="transmembrane region" description="Helical" evidence="8">
    <location>
        <begin position="209"/>
        <end position="231"/>
    </location>
</feature>
<keyword evidence="10" id="KW-1185">Reference proteome</keyword>
<feature type="transmembrane region" description="Helical" evidence="8">
    <location>
        <begin position="80"/>
        <end position="99"/>
    </location>
</feature>
<gene>
    <name evidence="9" type="ORF">HMPREF0402_00157</name>
</gene>
<keyword evidence="5 8" id="KW-0812">Transmembrane</keyword>
<evidence type="ECO:0000256" key="1">
    <source>
        <dbReference type="ARBA" id="ARBA00004651"/>
    </source>
</evidence>
<sequence>MFQLAEGASFLSFFFLGAACFCAAFVDAIAGGGGLISLPAFLASGLPAHIALGSNKVAACCSAMASSAKFAQSGKVNWTLVKKLAGFSFIGAVLGVKTVVMIDSKYLYPIAIVLLMIVLLYSLYNKNLGEENRFEGLNTENVKWGIIMAFSLGFYDGFFGPGAGSFLIFAIIRIFKMDFTNASGNAKILNLASNVASIIMFVAMGKVNFLYSVVMALIMVAGATLGARMAVTKGSEFIKPVFLTVTTIVLSKMVAESVFNIDVVGFGKNIMLSLAQI</sequence>
<dbReference type="HOGENOM" id="CLU_045498_2_3_0"/>
<protein>
    <recommendedName>
        <fullName evidence="8">Probable membrane transporter protein</fullName>
    </recommendedName>
</protein>
<evidence type="ECO:0000313" key="10">
    <source>
        <dbReference type="Proteomes" id="UP000003233"/>
    </source>
</evidence>
<proteinExistence type="inferred from homology"/>
<keyword evidence="3" id="KW-0813">Transport</keyword>
<dbReference type="GO" id="GO:0005886">
    <property type="term" value="C:plasma membrane"/>
    <property type="evidence" value="ECO:0007669"/>
    <property type="project" value="UniProtKB-SubCell"/>
</dbReference>
<dbReference type="InterPro" id="IPR002781">
    <property type="entry name" value="TM_pro_TauE-like"/>
</dbReference>
<comment type="caution">
    <text evidence="9">The sequence shown here is derived from an EMBL/GenBank/DDBJ whole genome shotgun (WGS) entry which is preliminary data.</text>
</comment>
<name>H1PP14_9FUSO</name>
<evidence type="ECO:0000256" key="5">
    <source>
        <dbReference type="ARBA" id="ARBA00022692"/>
    </source>
</evidence>
<reference evidence="9 10" key="1">
    <citation type="submission" date="2012-07" db="EMBL/GenBank/DDBJ databases">
        <title>The Genome Sequence of Fusobacterium ulcerans 12_1B.</title>
        <authorList>
            <consortium name="The Broad Institute Genome Sequencing Platform"/>
            <person name="Earl A."/>
            <person name="Ward D."/>
            <person name="Feldgarden M."/>
            <person name="Gevers D."/>
            <person name="Strauss J."/>
            <person name="Ambrose C.E."/>
            <person name="Allen-Vercoe E."/>
            <person name="Walker B."/>
            <person name="Young S.K."/>
            <person name="Zeng Q."/>
            <person name="Gargeya S."/>
            <person name="Fitzgerald M."/>
            <person name="Haas B."/>
            <person name="Abouelleil A."/>
            <person name="Alvarado L."/>
            <person name="Arachchi H.M."/>
            <person name="Berlin A.M."/>
            <person name="Chapman S.B."/>
            <person name="Goldberg J."/>
            <person name="Griggs A."/>
            <person name="Gujja S."/>
            <person name="Hansen M."/>
            <person name="Howarth C."/>
            <person name="Imamovic A."/>
            <person name="Larimer J."/>
            <person name="McCowen C."/>
            <person name="Montmayeur A."/>
            <person name="Murphy C."/>
            <person name="Neiman D."/>
            <person name="Pearson M."/>
            <person name="Priest M."/>
            <person name="Roberts A."/>
            <person name="Saif S."/>
            <person name="Shea T."/>
            <person name="Sisk P."/>
            <person name="Sykes S."/>
            <person name="Wortman J."/>
            <person name="Nusbaum C."/>
            <person name="Birren B."/>
        </authorList>
    </citation>
    <scope>NUCLEOTIDE SEQUENCE [LARGE SCALE GENOMIC DNA]</scope>
    <source>
        <strain evidence="9 10">12_1B</strain>
    </source>
</reference>
<dbReference type="AlphaFoldDB" id="H1PP14"/>
<feature type="transmembrane region" description="Helical" evidence="8">
    <location>
        <begin position="106"/>
        <end position="124"/>
    </location>
</feature>
<dbReference type="InterPro" id="IPR052017">
    <property type="entry name" value="TSUP"/>
</dbReference>
<dbReference type="PANTHER" id="PTHR30269">
    <property type="entry name" value="TRANSMEMBRANE PROTEIN YFCA"/>
    <property type="match status" value="1"/>
</dbReference>
<comment type="similarity">
    <text evidence="2 8">Belongs to the 4-toluene sulfonate uptake permease (TSUP) (TC 2.A.102) family.</text>
</comment>
<dbReference type="RefSeq" id="WP_008695458.1">
    <property type="nucleotide sequence ID" value="NZ_KE161007.1"/>
</dbReference>
<comment type="subcellular location">
    <subcellularLocation>
        <location evidence="1 8">Cell membrane</location>
        <topology evidence="1 8">Multi-pass membrane protein</topology>
    </subcellularLocation>
</comment>
<evidence type="ECO:0000256" key="6">
    <source>
        <dbReference type="ARBA" id="ARBA00022989"/>
    </source>
</evidence>
<evidence type="ECO:0000256" key="3">
    <source>
        <dbReference type="ARBA" id="ARBA00022448"/>
    </source>
</evidence>
<organism evidence="9 10">
    <name type="scientific">Fusobacterium ulcerans 12-1B</name>
    <dbReference type="NCBI Taxonomy" id="457404"/>
    <lineage>
        <taxon>Bacteria</taxon>
        <taxon>Fusobacteriati</taxon>
        <taxon>Fusobacteriota</taxon>
        <taxon>Fusobacteriia</taxon>
        <taxon>Fusobacteriales</taxon>
        <taxon>Fusobacteriaceae</taxon>
        <taxon>Fusobacterium</taxon>
    </lineage>
</organism>
<keyword evidence="6 8" id="KW-1133">Transmembrane helix</keyword>
<keyword evidence="7 8" id="KW-0472">Membrane</keyword>
<accession>H1PP14</accession>